<dbReference type="InterPro" id="IPR016160">
    <property type="entry name" value="Ald_DH_CS_CYS"/>
</dbReference>
<dbReference type="PROSITE" id="PS00687">
    <property type="entry name" value="ALDEHYDE_DEHYDR_GLU"/>
    <property type="match status" value="1"/>
</dbReference>
<dbReference type="RefSeq" id="WP_151577172.1">
    <property type="nucleotide sequence ID" value="NZ_WBWX01000019.1"/>
</dbReference>
<protein>
    <submittedName>
        <fullName evidence="6">NAD-dependent succinate-semialdehyde dehydrogenase</fullName>
    </submittedName>
</protein>
<keyword evidence="2 4" id="KW-0560">Oxidoreductase</keyword>
<evidence type="ECO:0000256" key="3">
    <source>
        <dbReference type="PROSITE-ProRule" id="PRU10007"/>
    </source>
</evidence>
<feature type="domain" description="Aldehyde dehydrogenase" evidence="5">
    <location>
        <begin position="18"/>
        <end position="471"/>
    </location>
</feature>
<dbReference type="CDD" id="cd07103">
    <property type="entry name" value="ALDH_F5_SSADH_GabD"/>
    <property type="match status" value="1"/>
</dbReference>
<dbReference type="Pfam" id="PF00171">
    <property type="entry name" value="Aldedh"/>
    <property type="match status" value="1"/>
</dbReference>
<dbReference type="EMBL" id="WBWX01000019">
    <property type="protein sequence ID" value="KAB2790349.1"/>
    <property type="molecule type" value="Genomic_DNA"/>
</dbReference>
<comment type="caution">
    <text evidence="6">The sequence shown here is derived from an EMBL/GenBank/DDBJ whole genome shotgun (WGS) entry which is preliminary data.</text>
</comment>
<dbReference type="AlphaFoldDB" id="A0A6I0DHH9"/>
<accession>A0A6I0DHH9</accession>
<evidence type="ECO:0000256" key="4">
    <source>
        <dbReference type="RuleBase" id="RU003345"/>
    </source>
</evidence>
<dbReference type="InterPro" id="IPR016163">
    <property type="entry name" value="Ald_DH_C"/>
</dbReference>
<dbReference type="Gene3D" id="3.40.605.10">
    <property type="entry name" value="Aldehyde Dehydrogenase, Chain A, domain 1"/>
    <property type="match status" value="1"/>
</dbReference>
<proteinExistence type="inferred from homology"/>
<dbReference type="Proteomes" id="UP000441102">
    <property type="component" value="Unassembled WGS sequence"/>
</dbReference>
<evidence type="ECO:0000256" key="2">
    <source>
        <dbReference type="ARBA" id="ARBA00023002"/>
    </source>
</evidence>
<dbReference type="GO" id="GO:0004777">
    <property type="term" value="F:succinate-semialdehyde dehydrogenase (NAD+) activity"/>
    <property type="evidence" value="ECO:0007669"/>
    <property type="project" value="TreeGrafter"/>
</dbReference>
<dbReference type="Gene3D" id="3.40.309.10">
    <property type="entry name" value="Aldehyde Dehydrogenase, Chain A, domain 2"/>
    <property type="match status" value="1"/>
</dbReference>
<reference evidence="6 7" key="1">
    <citation type="submission" date="2019-09" db="EMBL/GenBank/DDBJ databases">
        <title>Taxonomic organization of the family Brucellaceae based on a phylogenomic approach.</title>
        <authorList>
            <person name="Leclercq S."/>
            <person name="Cloeckaert A."/>
            <person name="Zygmunt M.S."/>
        </authorList>
    </citation>
    <scope>NUCLEOTIDE SEQUENCE [LARGE SCALE GENOMIC DNA]</scope>
    <source>
        <strain evidence="6 7">CCUG 34461</strain>
    </source>
</reference>
<evidence type="ECO:0000256" key="1">
    <source>
        <dbReference type="ARBA" id="ARBA00009986"/>
    </source>
</evidence>
<comment type="similarity">
    <text evidence="1 4">Belongs to the aldehyde dehydrogenase family.</text>
</comment>
<dbReference type="InterPro" id="IPR050740">
    <property type="entry name" value="Aldehyde_DH_Superfamily"/>
</dbReference>
<dbReference type="PROSITE" id="PS00070">
    <property type="entry name" value="ALDEHYDE_DEHYDR_CYS"/>
    <property type="match status" value="1"/>
</dbReference>
<dbReference type="PANTHER" id="PTHR43353">
    <property type="entry name" value="SUCCINATE-SEMIALDEHYDE DEHYDROGENASE, MITOCHONDRIAL"/>
    <property type="match status" value="1"/>
</dbReference>
<dbReference type="GO" id="GO:0009450">
    <property type="term" value="P:gamma-aminobutyric acid catabolic process"/>
    <property type="evidence" value="ECO:0007669"/>
    <property type="project" value="TreeGrafter"/>
</dbReference>
<dbReference type="InterPro" id="IPR016161">
    <property type="entry name" value="Ald_DH/histidinol_DH"/>
</dbReference>
<dbReference type="FunFam" id="3.40.605.10:FF:000005">
    <property type="entry name" value="Succinate-semialdehyde dehydrogenase I"/>
    <property type="match status" value="1"/>
</dbReference>
<evidence type="ECO:0000313" key="6">
    <source>
        <dbReference type="EMBL" id="KAB2790349.1"/>
    </source>
</evidence>
<feature type="active site" evidence="3">
    <location>
        <position position="247"/>
    </location>
</feature>
<dbReference type="InterPro" id="IPR016162">
    <property type="entry name" value="Ald_DH_N"/>
</dbReference>
<dbReference type="FunFam" id="3.40.309.10:FF:000004">
    <property type="entry name" value="Succinate-semialdehyde dehydrogenase I"/>
    <property type="match status" value="1"/>
</dbReference>
<organism evidence="6 7">
    <name type="scientific">Brucella anthropi</name>
    <name type="common">Ochrobactrum anthropi</name>
    <dbReference type="NCBI Taxonomy" id="529"/>
    <lineage>
        <taxon>Bacteria</taxon>
        <taxon>Pseudomonadati</taxon>
        <taxon>Pseudomonadota</taxon>
        <taxon>Alphaproteobacteria</taxon>
        <taxon>Hyphomicrobiales</taxon>
        <taxon>Brucellaceae</taxon>
        <taxon>Brucella/Ochrobactrum group</taxon>
        <taxon>Brucella</taxon>
    </lineage>
</organism>
<gene>
    <name evidence="6" type="ORF">F9L06_25005</name>
</gene>
<dbReference type="InterPro" id="IPR015590">
    <property type="entry name" value="Aldehyde_DH_dom"/>
</dbReference>
<dbReference type="SUPFAM" id="SSF53720">
    <property type="entry name" value="ALDH-like"/>
    <property type="match status" value="1"/>
</dbReference>
<name>A0A6I0DHH9_BRUAN</name>
<evidence type="ECO:0000259" key="5">
    <source>
        <dbReference type="Pfam" id="PF00171"/>
    </source>
</evidence>
<dbReference type="InterPro" id="IPR029510">
    <property type="entry name" value="Ald_DH_CS_GLU"/>
</dbReference>
<sequence length="480" mass="50930">MREAAFVGGKWQTSLPGEGLEIHDPATGALLGRVPYLGTEDVERAIDAAALAQRLWAECGARTRAGILKRWHALVVEHRDELATILSREQGKPLTEALSEIDYGASYIEWFAEEARRTAGNVLPAMEPNKRMVVMKQPVGVVAAITPWNFPCAMVTRKVAPALAAGCAILVKPASQTPFSAIALAVLAEEAGIPSGLFSILTGSAKRIGAALTASDQVRKLSFTGSTEIGVSLYAQSAATVKKLSLELGGNAPVLVFDDCDLEAAVDAVMQAKFRNGGQTCVCANRILVQSGIHDAFLSRLVERVSELSVGNGQAEGTDIGPLINAAAVEKVLFHIADAKARGGRLHIGGTRADAIGPNFVYPAVLSGVSREMSVFSEETFGPVAPILRFETAEEALKLANDTPFGLASYVFTRDVNRVLRICERLEFGMIGVNTGQISAAEAPFGGIKLSGLGREGGHEGIEDYLESKYVCIGILEEQA</sequence>
<dbReference type="PANTHER" id="PTHR43353:SF5">
    <property type="entry name" value="SUCCINATE-SEMIALDEHYDE DEHYDROGENASE, MITOCHONDRIAL"/>
    <property type="match status" value="1"/>
</dbReference>
<evidence type="ECO:0000313" key="7">
    <source>
        <dbReference type="Proteomes" id="UP000441102"/>
    </source>
</evidence>